<gene>
    <name evidence="2" type="ORF">JOE57_001332</name>
</gene>
<dbReference type="EMBL" id="JAFBCF010000001">
    <property type="protein sequence ID" value="MBM7798411.1"/>
    <property type="molecule type" value="Genomic_DNA"/>
</dbReference>
<comment type="caution">
    <text evidence="2">The sequence shown here is derived from an EMBL/GenBank/DDBJ whole genome shotgun (WGS) entry which is preliminary data.</text>
</comment>
<evidence type="ECO:0000259" key="1">
    <source>
        <dbReference type="Pfam" id="PF04480"/>
    </source>
</evidence>
<accession>A0ABS2RHD0</accession>
<feature type="domain" description="DUF559" evidence="1">
    <location>
        <begin position="189"/>
        <end position="287"/>
    </location>
</feature>
<protein>
    <submittedName>
        <fullName evidence="2">Very-short-patch-repair endonuclease</fullName>
    </submittedName>
</protein>
<reference evidence="2 3" key="1">
    <citation type="submission" date="2021-01" db="EMBL/GenBank/DDBJ databases">
        <title>Sequencing the genomes of 1000 actinobacteria strains.</title>
        <authorList>
            <person name="Klenk H.-P."/>
        </authorList>
    </citation>
    <scope>NUCLEOTIDE SEQUENCE [LARGE SCALE GENOMIC DNA]</scope>
    <source>
        <strain evidence="2 3">DSM 18662</strain>
    </source>
</reference>
<proteinExistence type="predicted"/>
<dbReference type="SUPFAM" id="SSF52980">
    <property type="entry name" value="Restriction endonuclease-like"/>
    <property type="match status" value="1"/>
</dbReference>
<keyword evidence="3" id="KW-1185">Reference proteome</keyword>
<dbReference type="InterPro" id="IPR011335">
    <property type="entry name" value="Restrct_endonuc-II-like"/>
</dbReference>
<keyword evidence="2" id="KW-0255">Endonuclease</keyword>
<dbReference type="GO" id="GO:0004519">
    <property type="term" value="F:endonuclease activity"/>
    <property type="evidence" value="ECO:0007669"/>
    <property type="project" value="UniProtKB-KW"/>
</dbReference>
<evidence type="ECO:0000313" key="2">
    <source>
        <dbReference type="EMBL" id="MBM7798411.1"/>
    </source>
</evidence>
<dbReference type="RefSeq" id="WP_204916954.1">
    <property type="nucleotide sequence ID" value="NZ_BAAAQP010000008.1"/>
</dbReference>
<organism evidence="2 3">
    <name type="scientific">Microlunatus panaciterrae</name>
    <dbReference type="NCBI Taxonomy" id="400768"/>
    <lineage>
        <taxon>Bacteria</taxon>
        <taxon>Bacillati</taxon>
        <taxon>Actinomycetota</taxon>
        <taxon>Actinomycetes</taxon>
        <taxon>Propionibacteriales</taxon>
        <taxon>Propionibacteriaceae</taxon>
        <taxon>Microlunatus</taxon>
    </lineage>
</organism>
<keyword evidence="2" id="KW-0378">Hydrolase</keyword>
<name>A0ABS2RHD0_9ACTN</name>
<dbReference type="Pfam" id="PF04480">
    <property type="entry name" value="DUF559"/>
    <property type="match status" value="1"/>
</dbReference>
<dbReference type="InterPro" id="IPR007569">
    <property type="entry name" value="DUF559"/>
</dbReference>
<keyword evidence="2" id="KW-0540">Nuclease</keyword>
<dbReference type="Proteomes" id="UP000704762">
    <property type="component" value="Unassembled WGS sequence"/>
</dbReference>
<evidence type="ECO:0000313" key="3">
    <source>
        <dbReference type="Proteomes" id="UP000704762"/>
    </source>
</evidence>
<dbReference type="Gene3D" id="3.40.960.10">
    <property type="entry name" value="VSR Endonuclease"/>
    <property type="match status" value="1"/>
</dbReference>
<sequence>MRRSHHEVEVVLRNDRVVARREHPELSRVLDRLVGGGHLLTVLPGVYTAPGTETDPLVRIAAAARWDPRAVIAGRAAARWSFWPELAVDRVEVLVRTDRRPRAGYRFCRESLPAELVCCWLGVLLTVPALTALDLVRDPAIGGGGIDRALLKSAATLQEMHDALALTPRRRGNPERALLLRDSRHLPWSEAERWAHRLLRAAGIDGWETNVPVVVDGLRYYLDIAFRLQRVAVEIDGFAFHGQRDQFERDRAKWSALVAAGWRVLHFTWRQLTDSPDWVVRVIHQTLNG</sequence>